<gene>
    <name evidence="1" type="ORF">METZ01_LOCUS390832</name>
</gene>
<accession>A0A382UW98</accession>
<dbReference type="EMBL" id="UINC01146952">
    <property type="protein sequence ID" value="SVD37978.1"/>
    <property type="molecule type" value="Genomic_DNA"/>
</dbReference>
<organism evidence="1">
    <name type="scientific">marine metagenome</name>
    <dbReference type="NCBI Taxonomy" id="408172"/>
    <lineage>
        <taxon>unclassified sequences</taxon>
        <taxon>metagenomes</taxon>
        <taxon>ecological metagenomes</taxon>
    </lineage>
</organism>
<evidence type="ECO:0000313" key="1">
    <source>
        <dbReference type="EMBL" id="SVD37978.1"/>
    </source>
</evidence>
<dbReference type="AlphaFoldDB" id="A0A382UW98"/>
<reference evidence="1" key="1">
    <citation type="submission" date="2018-05" db="EMBL/GenBank/DDBJ databases">
        <authorList>
            <person name="Lanie J.A."/>
            <person name="Ng W.-L."/>
            <person name="Kazmierczak K.M."/>
            <person name="Andrzejewski T.M."/>
            <person name="Davidsen T.M."/>
            <person name="Wayne K.J."/>
            <person name="Tettelin H."/>
            <person name="Glass J.I."/>
            <person name="Rusch D."/>
            <person name="Podicherti R."/>
            <person name="Tsui H.-C.T."/>
            <person name="Winkler M.E."/>
        </authorList>
    </citation>
    <scope>NUCLEOTIDE SEQUENCE</scope>
</reference>
<protein>
    <submittedName>
        <fullName evidence="1">Uncharacterized protein</fullName>
    </submittedName>
</protein>
<proteinExistence type="predicted"/>
<name>A0A382UW98_9ZZZZ</name>
<feature type="non-terminal residue" evidence="1">
    <location>
        <position position="71"/>
    </location>
</feature>
<sequence>MDYQIWKRNTNLISGQEYVTNQLVAREASTKGFDAIIDEYVYINSENVNSTFNIIPKSSELIHGIGIDLGG</sequence>